<reference evidence="6" key="1">
    <citation type="submission" date="2016-11" db="UniProtKB">
        <authorList>
            <consortium name="WormBaseParasite"/>
        </authorList>
    </citation>
    <scope>IDENTIFICATION</scope>
</reference>
<keyword evidence="1" id="KW-0732">Signal</keyword>
<keyword evidence="5" id="KW-1185">Reference proteome</keyword>
<dbReference type="EMBL" id="CAJFCV020000003">
    <property type="protein sequence ID" value="CAG9109938.1"/>
    <property type="molecule type" value="Genomic_DNA"/>
</dbReference>
<evidence type="ECO:0000256" key="1">
    <source>
        <dbReference type="SAM" id="SignalP"/>
    </source>
</evidence>
<proteinExistence type="predicted"/>
<organism evidence="4 6">
    <name type="scientific">Bursaphelenchus xylophilus</name>
    <name type="common">Pinewood nematode worm</name>
    <name type="synonym">Aphelenchoides xylophilus</name>
    <dbReference type="NCBI Taxonomy" id="6326"/>
    <lineage>
        <taxon>Eukaryota</taxon>
        <taxon>Metazoa</taxon>
        <taxon>Ecdysozoa</taxon>
        <taxon>Nematoda</taxon>
        <taxon>Chromadorea</taxon>
        <taxon>Rhabditida</taxon>
        <taxon>Tylenchina</taxon>
        <taxon>Tylenchomorpha</taxon>
        <taxon>Aphelenchoidea</taxon>
        <taxon>Aphelenchoididae</taxon>
        <taxon>Bursaphelenchus</taxon>
    </lineage>
</organism>
<dbReference type="AlphaFoldDB" id="A0A1I7SQI4"/>
<evidence type="ECO:0000313" key="2">
    <source>
        <dbReference type="EMBL" id="CAD5222356.1"/>
    </source>
</evidence>
<evidence type="ECO:0000313" key="5">
    <source>
        <dbReference type="Proteomes" id="UP000659654"/>
    </source>
</evidence>
<accession>A0A1I7SQI4</accession>
<evidence type="ECO:0000313" key="6">
    <source>
        <dbReference type="WBParaSite" id="BXY_1529600.1"/>
    </source>
</evidence>
<dbReference type="SMR" id="A0A1I7SQI4"/>
<dbReference type="WBParaSite" id="BXY_1529600.1">
    <property type="protein sequence ID" value="BXY_1529600.1"/>
    <property type="gene ID" value="BXY_1529600"/>
</dbReference>
<dbReference type="Proteomes" id="UP000659654">
    <property type="component" value="Unassembled WGS sequence"/>
</dbReference>
<dbReference type="EMBL" id="CAJFDI010000003">
    <property type="protein sequence ID" value="CAD5222356.1"/>
    <property type="molecule type" value="Genomic_DNA"/>
</dbReference>
<sequence length="114" mass="13479">MNKITVFLILFIIAHVCFSGKISGYDDVPLNNRKVQKLVKNGIKRYEKECKCKVSLEKIVSAKRKNKGKEYKLKFYVVEKLEPMSQRIYLSDVIRIRKKKENHKVKIIKAVYIF</sequence>
<reference evidence="3" key="2">
    <citation type="submission" date="2020-08" db="EMBL/GenBank/DDBJ databases">
        <authorList>
            <person name="Kikuchi T."/>
        </authorList>
    </citation>
    <scope>NUCLEOTIDE SEQUENCE</scope>
    <source>
        <strain evidence="2">Ka4C1</strain>
    </source>
</reference>
<dbReference type="Proteomes" id="UP000582659">
    <property type="component" value="Unassembled WGS sequence"/>
</dbReference>
<protein>
    <submittedName>
        <fullName evidence="2">(pine wood nematode) hypothetical protein</fullName>
    </submittedName>
</protein>
<evidence type="ECO:0000313" key="3">
    <source>
        <dbReference type="EMBL" id="CAG9109938.1"/>
    </source>
</evidence>
<evidence type="ECO:0000313" key="4">
    <source>
        <dbReference type="Proteomes" id="UP000095284"/>
    </source>
</evidence>
<feature type="signal peptide" evidence="1">
    <location>
        <begin position="1"/>
        <end position="19"/>
    </location>
</feature>
<gene>
    <name evidence="2" type="ORF">BXYJ_LOCUS7324</name>
</gene>
<name>A0A1I7SQI4_BURXY</name>
<feature type="chain" id="PRO_5036308808" evidence="1">
    <location>
        <begin position="20"/>
        <end position="114"/>
    </location>
</feature>
<dbReference type="Proteomes" id="UP000095284">
    <property type="component" value="Unplaced"/>
</dbReference>